<proteinExistence type="predicted"/>
<sequence length="49" mass="5602">MFKKLFGTTCGICKKKTKSYQGYLNDDGKPIDICLQCVPYAERRALRKA</sequence>
<protein>
    <submittedName>
        <fullName evidence="1">Uncharacterized protein</fullName>
    </submittedName>
</protein>
<organism evidence="1 2">
    <name type="scientific">Texcoconibacillus texcoconensis</name>
    <dbReference type="NCBI Taxonomy" id="1095777"/>
    <lineage>
        <taxon>Bacteria</taxon>
        <taxon>Bacillati</taxon>
        <taxon>Bacillota</taxon>
        <taxon>Bacilli</taxon>
        <taxon>Bacillales</taxon>
        <taxon>Bacillaceae</taxon>
        <taxon>Texcoconibacillus</taxon>
    </lineage>
</organism>
<keyword evidence="2" id="KW-1185">Reference proteome</keyword>
<name>A0A840QSN0_9BACI</name>
<dbReference type="RefSeq" id="WP_184664705.1">
    <property type="nucleotide sequence ID" value="NZ_JACHHB010000011.1"/>
</dbReference>
<reference evidence="1 2" key="1">
    <citation type="submission" date="2020-08" db="EMBL/GenBank/DDBJ databases">
        <title>Genomic Encyclopedia of Type Strains, Phase IV (KMG-IV): sequencing the most valuable type-strain genomes for metagenomic binning, comparative biology and taxonomic classification.</title>
        <authorList>
            <person name="Goeker M."/>
        </authorList>
    </citation>
    <scope>NUCLEOTIDE SEQUENCE [LARGE SCALE GENOMIC DNA]</scope>
    <source>
        <strain evidence="1 2">DSM 24696</strain>
    </source>
</reference>
<comment type="caution">
    <text evidence="1">The sequence shown here is derived from an EMBL/GenBank/DDBJ whole genome shotgun (WGS) entry which is preliminary data.</text>
</comment>
<evidence type="ECO:0000313" key="1">
    <source>
        <dbReference type="EMBL" id="MBB5174277.1"/>
    </source>
</evidence>
<gene>
    <name evidence="1" type="ORF">HNQ41_002471</name>
</gene>
<dbReference type="AlphaFoldDB" id="A0A840QSN0"/>
<accession>A0A840QSN0</accession>
<dbReference type="EMBL" id="JACHHB010000011">
    <property type="protein sequence ID" value="MBB5174277.1"/>
    <property type="molecule type" value="Genomic_DNA"/>
</dbReference>
<evidence type="ECO:0000313" key="2">
    <source>
        <dbReference type="Proteomes" id="UP000551878"/>
    </source>
</evidence>
<dbReference type="Proteomes" id="UP000551878">
    <property type="component" value="Unassembled WGS sequence"/>
</dbReference>